<evidence type="ECO:0000313" key="5">
    <source>
        <dbReference type="Proteomes" id="UP000507470"/>
    </source>
</evidence>
<feature type="domain" description="SRCR" evidence="3">
    <location>
        <begin position="10"/>
        <end position="124"/>
    </location>
</feature>
<comment type="caution">
    <text evidence="2">Lacks conserved residue(s) required for the propagation of feature annotation.</text>
</comment>
<dbReference type="SMART" id="SM00202">
    <property type="entry name" value="SR"/>
    <property type="match status" value="3"/>
</dbReference>
<dbReference type="InterPro" id="IPR001190">
    <property type="entry name" value="SRCR"/>
</dbReference>
<dbReference type="Pfam" id="PF00530">
    <property type="entry name" value="SRCR"/>
    <property type="match status" value="3"/>
</dbReference>
<name>A0A6J8AMX2_MYTCO</name>
<dbReference type="GO" id="GO:0016020">
    <property type="term" value="C:membrane"/>
    <property type="evidence" value="ECO:0007669"/>
    <property type="project" value="InterPro"/>
</dbReference>
<feature type="domain" description="SRCR" evidence="3">
    <location>
        <begin position="197"/>
        <end position="297"/>
    </location>
</feature>
<dbReference type="OrthoDB" id="6113375at2759"/>
<reference evidence="4 5" key="1">
    <citation type="submission" date="2020-06" db="EMBL/GenBank/DDBJ databases">
        <authorList>
            <person name="Li R."/>
            <person name="Bekaert M."/>
        </authorList>
    </citation>
    <scope>NUCLEOTIDE SEQUENCE [LARGE SCALE GENOMIC DNA]</scope>
    <source>
        <strain evidence="5">wild</strain>
    </source>
</reference>
<feature type="domain" description="SRCR" evidence="3">
    <location>
        <begin position="306"/>
        <end position="409"/>
    </location>
</feature>
<keyword evidence="4" id="KW-0378">Hydrolase</keyword>
<dbReference type="SUPFAM" id="SSF56487">
    <property type="entry name" value="SRCR-like"/>
    <property type="match status" value="3"/>
</dbReference>
<dbReference type="Gene3D" id="3.10.250.10">
    <property type="entry name" value="SRCR-like domain"/>
    <property type="match status" value="3"/>
</dbReference>
<evidence type="ECO:0000313" key="4">
    <source>
        <dbReference type="EMBL" id="CAC5370983.1"/>
    </source>
</evidence>
<dbReference type="PROSITE" id="PS50287">
    <property type="entry name" value="SRCR_2"/>
    <property type="match status" value="4"/>
</dbReference>
<evidence type="ECO:0000256" key="2">
    <source>
        <dbReference type="PROSITE-ProRule" id="PRU00196"/>
    </source>
</evidence>
<feature type="disulfide bond" evidence="2">
    <location>
        <begin position="261"/>
        <end position="271"/>
    </location>
</feature>
<keyword evidence="1 2" id="KW-1015">Disulfide bond</keyword>
<keyword evidence="5" id="KW-1185">Reference proteome</keyword>
<dbReference type="InterPro" id="IPR036772">
    <property type="entry name" value="SRCR-like_dom_sf"/>
</dbReference>
<feature type="disulfide bond" evidence="2">
    <location>
        <begin position="495"/>
        <end position="505"/>
    </location>
</feature>
<dbReference type="GO" id="GO:0016787">
    <property type="term" value="F:hydrolase activity"/>
    <property type="evidence" value="ECO:0007669"/>
    <property type="project" value="UniProtKB-KW"/>
</dbReference>
<proteinExistence type="predicted"/>
<feature type="disulfide bond" evidence="2">
    <location>
        <begin position="375"/>
        <end position="385"/>
    </location>
</feature>
<organism evidence="4 5">
    <name type="scientific">Mytilus coruscus</name>
    <name type="common">Sea mussel</name>
    <dbReference type="NCBI Taxonomy" id="42192"/>
    <lineage>
        <taxon>Eukaryota</taxon>
        <taxon>Metazoa</taxon>
        <taxon>Spiralia</taxon>
        <taxon>Lophotrochozoa</taxon>
        <taxon>Mollusca</taxon>
        <taxon>Bivalvia</taxon>
        <taxon>Autobranchia</taxon>
        <taxon>Pteriomorphia</taxon>
        <taxon>Mytilida</taxon>
        <taxon>Mytiloidea</taxon>
        <taxon>Mytilidae</taxon>
        <taxon>Mytilinae</taxon>
        <taxon>Mytilus</taxon>
    </lineage>
</organism>
<feature type="disulfide bond" evidence="2">
    <location>
        <begin position="90"/>
        <end position="100"/>
    </location>
</feature>
<dbReference type="EMBL" id="CACVKT020001743">
    <property type="protein sequence ID" value="CAC5370983.1"/>
    <property type="molecule type" value="Genomic_DNA"/>
</dbReference>
<dbReference type="Proteomes" id="UP000507470">
    <property type="component" value="Unassembled WGS sequence"/>
</dbReference>
<gene>
    <name evidence="4" type="ORF">MCOR_9605</name>
</gene>
<dbReference type="AlphaFoldDB" id="A0A6J8AMX2"/>
<feature type="domain" description="SRCR" evidence="3">
    <location>
        <begin position="416"/>
        <end position="545"/>
    </location>
</feature>
<evidence type="ECO:0000259" key="3">
    <source>
        <dbReference type="PROSITE" id="PS50287"/>
    </source>
</evidence>
<evidence type="ECO:0000256" key="1">
    <source>
        <dbReference type="ARBA" id="ARBA00023157"/>
    </source>
</evidence>
<dbReference type="PANTHER" id="PTHR48071:SF18">
    <property type="entry name" value="DELETED IN MALIGNANT BRAIN TUMORS 1 PROTEIN-RELATED"/>
    <property type="match status" value="1"/>
</dbReference>
<dbReference type="PANTHER" id="PTHR48071">
    <property type="entry name" value="SRCR DOMAIN-CONTAINING PROTEIN"/>
    <property type="match status" value="1"/>
</dbReference>
<sequence length="546" mass="61828">MERIVPDVSVRLMVPGMGVLKLREGVVEVFLDGHWGFVNVNYIGQSEVNALCQTLGFKYGGERYKATDVYLIHTFNSLDFTNEVLKNLSCSENALHLNECSHRNWGEPIWPLESSWDILAIRCLFRNKYGGVPKYVRVPPGQGPVWINFIECPLDANDLQDCVFEWVKSKEEIYSRLFGPAVIKCRTEPAEVPEVKFRLNGTLRDQGIGVLEYFKDGYWGYVCGAYMGTSEASMFCHQLGFPGKNYYKHGIGPTILKYIVCPWDSVELDQCSECLWAYKDYILPCDMHTLDVELKCNSEPFSDYEIQLFGGNSSNDGQLLVNYDNTWLKVSPAGFEIRNVAVVCRQLGYRHGGEINITMSIYENSTNWPWLILVCNGDEQNVGQCSIVERMVSNDWNLYRSAAVFIKCYDIHGPELKMTVSLESDGTVNVHRLGATWQICSSRWSYYDAALWDDVGATAVCRMLNDSFSNATATHIPYDYPGFPATANNIQRLYCPRGASHLGDCFYGGYMGYLESKLASPWQPGACRVEDSYYTLTRRGGVRCTI</sequence>
<dbReference type="EC" id="3.4.21.-" evidence="4"/>
<accession>A0A6J8AMX2</accession>
<protein>
    <submittedName>
        <fullName evidence="4">PRSS12</fullName>
        <ecNumber evidence="4">3.4.21.-</ecNumber>
    </submittedName>
</protein>